<dbReference type="Proteomes" id="UP000005551">
    <property type="component" value="Unassembled WGS sequence"/>
</dbReference>
<accession>I5C470</accession>
<keyword evidence="2" id="KW-1185">Reference proteome</keyword>
<dbReference type="AlphaFoldDB" id="I5C470"/>
<evidence type="ECO:0000313" key="1">
    <source>
        <dbReference type="EMBL" id="EIM76622.1"/>
    </source>
</evidence>
<reference evidence="1 2" key="1">
    <citation type="submission" date="2012-05" db="EMBL/GenBank/DDBJ databases">
        <title>Genome sequence of Nitritalea halalkaliphila LW7.</title>
        <authorList>
            <person name="Jangir P.K."/>
            <person name="Singh A."/>
            <person name="Shivaji S."/>
            <person name="Sharma R."/>
        </authorList>
    </citation>
    <scope>NUCLEOTIDE SEQUENCE [LARGE SCALE GENOMIC DNA]</scope>
    <source>
        <strain evidence="1 2">LW7</strain>
    </source>
</reference>
<name>I5C470_9BACT</name>
<organism evidence="1 2">
    <name type="scientific">Nitritalea halalkaliphila LW7</name>
    <dbReference type="NCBI Taxonomy" id="1189621"/>
    <lineage>
        <taxon>Bacteria</taxon>
        <taxon>Pseudomonadati</taxon>
        <taxon>Bacteroidota</taxon>
        <taxon>Cytophagia</taxon>
        <taxon>Cytophagales</taxon>
        <taxon>Cyclobacteriaceae</taxon>
        <taxon>Nitritalea</taxon>
    </lineage>
</organism>
<dbReference type="EMBL" id="AJYA01000019">
    <property type="protein sequence ID" value="EIM76622.1"/>
    <property type="molecule type" value="Genomic_DNA"/>
</dbReference>
<evidence type="ECO:0000313" key="2">
    <source>
        <dbReference type="Proteomes" id="UP000005551"/>
    </source>
</evidence>
<protein>
    <submittedName>
        <fullName evidence="1">Uncharacterized protein</fullName>
    </submittedName>
</protein>
<sequence>MQKLDLHLFFHKVYPSGDHATVEAFQVFEEPDAGGAVDQWDGKGDVGFALVFKVNQLAFHLGIEEVVKAVFTLGAGFLGAARLGFQRIVGTAHIRLAEDLIDELTSRAAKVFFCIGQVFLPAALPAVVAGRRRGNAGGMEQFWFHNGCKLGRRQRKKVMKISF</sequence>
<gene>
    <name evidence="1" type="ORF">A3SI_09153</name>
</gene>
<proteinExistence type="predicted"/>
<comment type="caution">
    <text evidence="1">The sequence shown here is derived from an EMBL/GenBank/DDBJ whole genome shotgun (WGS) entry which is preliminary data.</text>
</comment>
<dbReference type="STRING" id="1189621.A3SI_09153"/>